<sequence>QDKENQPKRTTSGSFKFTFSHSAGAANAANGSKPPPSASSSGAKPAAPPSGQTAR</sequence>
<dbReference type="AlphaFoldDB" id="A0ABD0PTK0"/>
<evidence type="ECO:0000313" key="2">
    <source>
        <dbReference type="EMBL" id="KAL0177055.1"/>
    </source>
</evidence>
<dbReference type="EMBL" id="JAMKFB020000013">
    <property type="protein sequence ID" value="KAL0177055.1"/>
    <property type="molecule type" value="Genomic_DNA"/>
</dbReference>
<organism evidence="2 3">
    <name type="scientific">Cirrhinus mrigala</name>
    <name type="common">Mrigala</name>
    <dbReference type="NCBI Taxonomy" id="683832"/>
    <lineage>
        <taxon>Eukaryota</taxon>
        <taxon>Metazoa</taxon>
        <taxon>Chordata</taxon>
        <taxon>Craniata</taxon>
        <taxon>Vertebrata</taxon>
        <taxon>Euteleostomi</taxon>
        <taxon>Actinopterygii</taxon>
        <taxon>Neopterygii</taxon>
        <taxon>Teleostei</taxon>
        <taxon>Ostariophysi</taxon>
        <taxon>Cypriniformes</taxon>
        <taxon>Cyprinidae</taxon>
        <taxon>Labeoninae</taxon>
        <taxon>Labeonini</taxon>
        <taxon>Cirrhinus</taxon>
    </lineage>
</organism>
<name>A0ABD0PTK0_CIRMR</name>
<reference evidence="2 3" key="1">
    <citation type="submission" date="2024-05" db="EMBL/GenBank/DDBJ databases">
        <title>Genome sequencing and assembly of Indian major carp, Cirrhinus mrigala (Hamilton, 1822).</title>
        <authorList>
            <person name="Mohindra V."/>
            <person name="Chowdhury L.M."/>
            <person name="Lal K."/>
            <person name="Jena J.K."/>
        </authorList>
    </citation>
    <scope>NUCLEOTIDE SEQUENCE [LARGE SCALE GENOMIC DNA]</scope>
    <source>
        <strain evidence="2">CM1030</strain>
        <tissue evidence="2">Blood</tissue>
    </source>
</reference>
<comment type="caution">
    <text evidence="2">The sequence shown here is derived from an EMBL/GenBank/DDBJ whole genome shotgun (WGS) entry which is preliminary data.</text>
</comment>
<proteinExistence type="predicted"/>
<gene>
    <name evidence="2" type="ORF">M9458_025949</name>
</gene>
<evidence type="ECO:0000313" key="3">
    <source>
        <dbReference type="Proteomes" id="UP001529510"/>
    </source>
</evidence>
<evidence type="ECO:0008006" key="4">
    <source>
        <dbReference type="Google" id="ProtNLM"/>
    </source>
</evidence>
<dbReference type="Proteomes" id="UP001529510">
    <property type="component" value="Unassembled WGS sequence"/>
</dbReference>
<keyword evidence="3" id="KW-1185">Reference proteome</keyword>
<evidence type="ECO:0000256" key="1">
    <source>
        <dbReference type="SAM" id="MobiDB-lite"/>
    </source>
</evidence>
<feature type="non-terminal residue" evidence="2">
    <location>
        <position position="1"/>
    </location>
</feature>
<accession>A0ABD0PTK0</accession>
<protein>
    <recommendedName>
        <fullName evidence="4">Microtubule-associated protein 215</fullName>
    </recommendedName>
</protein>
<feature type="compositionally biased region" description="Low complexity" evidence="1">
    <location>
        <begin position="22"/>
        <end position="55"/>
    </location>
</feature>
<feature type="compositionally biased region" description="Polar residues" evidence="1">
    <location>
        <begin position="8"/>
        <end position="21"/>
    </location>
</feature>
<feature type="region of interest" description="Disordered" evidence="1">
    <location>
        <begin position="1"/>
        <end position="55"/>
    </location>
</feature>
<feature type="non-terminal residue" evidence="2">
    <location>
        <position position="55"/>
    </location>
</feature>